<comment type="caution">
    <text evidence="2">The sequence shown here is derived from an EMBL/GenBank/DDBJ whole genome shotgun (WGS) entry which is preliminary data.</text>
</comment>
<reference evidence="2 3" key="1">
    <citation type="submission" date="2020-07" db="EMBL/GenBank/DDBJ databases">
        <title>Sequencing the genomes of 1000 actinobacteria strains.</title>
        <authorList>
            <person name="Klenk H.-P."/>
        </authorList>
    </citation>
    <scope>NUCLEOTIDE SEQUENCE [LARGE SCALE GENOMIC DNA]</scope>
    <source>
        <strain evidence="2 3">DSM 45975</strain>
    </source>
</reference>
<proteinExistence type="predicted"/>
<sequence>MFETWIALAVTALVMLCAAWGLTYRMRKFGSPLGRNRTTRCGPHHGREPHETPVSTITRAGWGTGS</sequence>
<dbReference type="EMBL" id="JACGWZ010000002">
    <property type="protein sequence ID" value="MBA8824584.1"/>
    <property type="molecule type" value="Genomic_DNA"/>
</dbReference>
<dbReference type="Proteomes" id="UP000569329">
    <property type="component" value="Unassembled WGS sequence"/>
</dbReference>
<dbReference type="RefSeq" id="WP_182543837.1">
    <property type="nucleotide sequence ID" value="NZ_JACGWZ010000002.1"/>
</dbReference>
<accession>A0A839DSU8</accession>
<evidence type="ECO:0000313" key="2">
    <source>
        <dbReference type="EMBL" id="MBA8824584.1"/>
    </source>
</evidence>
<name>A0A839DSU8_9PSEU</name>
<evidence type="ECO:0000313" key="3">
    <source>
        <dbReference type="Proteomes" id="UP000569329"/>
    </source>
</evidence>
<organism evidence="2 3">
    <name type="scientific">Halosaccharopolyspora lacisalsi</name>
    <dbReference type="NCBI Taxonomy" id="1000566"/>
    <lineage>
        <taxon>Bacteria</taxon>
        <taxon>Bacillati</taxon>
        <taxon>Actinomycetota</taxon>
        <taxon>Actinomycetes</taxon>
        <taxon>Pseudonocardiales</taxon>
        <taxon>Pseudonocardiaceae</taxon>
        <taxon>Halosaccharopolyspora</taxon>
    </lineage>
</organism>
<feature type="region of interest" description="Disordered" evidence="1">
    <location>
        <begin position="35"/>
        <end position="66"/>
    </location>
</feature>
<dbReference type="AlphaFoldDB" id="A0A839DSU8"/>
<keyword evidence="3" id="KW-1185">Reference proteome</keyword>
<evidence type="ECO:0000256" key="1">
    <source>
        <dbReference type="SAM" id="MobiDB-lite"/>
    </source>
</evidence>
<gene>
    <name evidence="2" type="ORF">FHX42_001931</name>
</gene>
<protein>
    <submittedName>
        <fullName evidence="2">Uncharacterized protein</fullName>
    </submittedName>
</protein>